<dbReference type="PROSITE" id="PS50846">
    <property type="entry name" value="HMA_2"/>
    <property type="match status" value="1"/>
</dbReference>
<keyword evidence="4" id="KW-1185">Reference proteome</keyword>
<feature type="domain" description="HMA" evidence="2">
    <location>
        <begin position="38"/>
        <end position="104"/>
    </location>
</feature>
<proteinExistence type="predicted"/>
<dbReference type="InterPro" id="IPR036163">
    <property type="entry name" value="HMA_dom_sf"/>
</dbReference>
<organism evidence="3 4">
    <name type="scientific">Flammeovirga agarivorans</name>
    <dbReference type="NCBI Taxonomy" id="2726742"/>
    <lineage>
        <taxon>Bacteria</taxon>
        <taxon>Pseudomonadati</taxon>
        <taxon>Bacteroidota</taxon>
        <taxon>Cytophagia</taxon>
        <taxon>Cytophagales</taxon>
        <taxon>Flammeovirgaceae</taxon>
        <taxon>Flammeovirga</taxon>
    </lineage>
</organism>
<dbReference type="PROSITE" id="PS51257">
    <property type="entry name" value="PROKAR_LIPOPROTEIN"/>
    <property type="match status" value="1"/>
</dbReference>
<dbReference type="Gene3D" id="3.30.70.100">
    <property type="match status" value="1"/>
</dbReference>
<dbReference type="AlphaFoldDB" id="A0A7X8SII2"/>
<evidence type="ECO:0000259" key="2">
    <source>
        <dbReference type="PROSITE" id="PS50846"/>
    </source>
</evidence>
<dbReference type="RefSeq" id="WP_168881531.1">
    <property type="nucleotide sequence ID" value="NZ_JABAIL010000002.1"/>
</dbReference>
<dbReference type="Proteomes" id="UP000585050">
    <property type="component" value="Unassembled WGS sequence"/>
</dbReference>
<name>A0A7X8SII2_9BACT</name>
<dbReference type="EMBL" id="JABAIL010000002">
    <property type="protein sequence ID" value="NLR90816.1"/>
    <property type="molecule type" value="Genomic_DNA"/>
</dbReference>
<evidence type="ECO:0000313" key="3">
    <source>
        <dbReference type="EMBL" id="NLR90816.1"/>
    </source>
</evidence>
<dbReference type="GO" id="GO:0046872">
    <property type="term" value="F:metal ion binding"/>
    <property type="evidence" value="ECO:0007669"/>
    <property type="project" value="InterPro"/>
</dbReference>
<sequence>MKLINIIITIVGLLFISSCSTSNGNTTEKVSSITVKQTEKTYQLKGFKSSCCTGIVNYSLKEVDGYLGMQPNLESSSVTVWFDNSKASEKEIIDAINQTPYKVKQ</sequence>
<feature type="signal peptide" evidence="1">
    <location>
        <begin position="1"/>
        <end position="24"/>
    </location>
</feature>
<feature type="chain" id="PRO_5031079076" evidence="1">
    <location>
        <begin position="25"/>
        <end position="105"/>
    </location>
</feature>
<protein>
    <submittedName>
        <fullName evidence="3">Heavy-metal-associated domain-containing protein</fullName>
    </submittedName>
</protein>
<gene>
    <name evidence="3" type="ORF">HGP29_06345</name>
</gene>
<accession>A0A7X8SII2</accession>
<evidence type="ECO:0000256" key="1">
    <source>
        <dbReference type="SAM" id="SignalP"/>
    </source>
</evidence>
<dbReference type="SUPFAM" id="SSF55008">
    <property type="entry name" value="HMA, heavy metal-associated domain"/>
    <property type="match status" value="1"/>
</dbReference>
<dbReference type="CDD" id="cd00371">
    <property type="entry name" value="HMA"/>
    <property type="match status" value="1"/>
</dbReference>
<dbReference type="InterPro" id="IPR006121">
    <property type="entry name" value="HMA_dom"/>
</dbReference>
<comment type="caution">
    <text evidence="3">The sequence shown here is derived from an EMBL/GenBank/DDBJ whole genome shotgun (WGS) entry which is preliminary data.</text>
</comment>
<reference evidence="3 4" key="1">
    <citation type="submission" date="2020-04" db="EMBL/GenBank/DDBJ databases">
        <title>Flammeovirga sp. SR4, a novel species isolated from seawater.</title>
        <authorList>
            <person name="Wang X."/>
        </authorList>
    </citation>
    <scope>NUCLEOTIDE SEQUENCE [LARGE SCALE GENOMIC DNA]</scope>
    <source>
        <strain evidence="3 4">SR4</strain>
    </source>
</reference>
<keyword evidence="1" id="KW-0732">Signal</keyword>
<evidence type="ECO:0000313" key="4">
    <source>
        <dbReference type="Proteomes" id="UP000585050"/>
    </source>
</evidence>